<name>A0A7J0C3C9_9ACTN</name>
<dbReference type="EMBL" id="BLWC01000001">
    <property type="protein sequence ID" value="GFM97009.1"/>
    <property type="molecule type" value="Genomic_DNA"/>
</dbReference>
<dbReference type="RefSeq" id="WP_173313140.1">
    <property type="nucleotide sequence ID" value="NZ_BAAAUE010000007.1"/>
</dbReference>
<evidence type="ECO:0000313" key="3">
    <source>
        <dbReference type="EMBL" id="NYE40707.1"/>
    </source>
</evidence>
<accession>A0A7J0C3C9</accession>
<keyword evidence="4" id="KW-1185">Reference proteome</keyword>
<evidence type="ECO:0000313" key="4">
    <source>
        <dbReference type="Proteomes" id="UP000498980"/>
    </source>
</evidence>
<reference evidence="3 5" key="2">
    <citation type="submission" date="2020-07" db="EMBL/GenBank/DDBJ databases">
        <title>Sequencing the genomes of 1000 actinobacteria strains.</title>
        <authorList>
            <person name="Klenk H.-P."/>
        </authorList>
    </citation>
    <scope>NUCLEOTIDE SEQUENCE [LARGE SCALE GENOMIC DNA]</scope>
    <source>
        <strain evidence="3 5">DSM 41455</strain>
    </source>
</reference>
<evidence type="ECO:0000313" key="5">
    <source>
        <dbReference type="Proteomes" id="UP000530403"/>
    </source>
</evidence>
<feature type="region of interest" description="Disordered" evidence="1">
    <location>
        <begin position="21"/>
        <end position="45"/>
    </location>
</feature>
<comment type="caution">
    <text evidence="2">The sequence shown here is derived from an EMBL/GenBank/DDBJ whole genome shotgun (WGS) entry which is preliminary data.</text>
</comment>
<proteinExistence type="predicted"/>
<dbReference type="Proteomes" id="UP000530403">
    <property type="component" value="Unassembled WGS sequence"/>
</dbReference>
<evidence type="ECO:0000256" key="1">
    <source>
        <dbReference type="SAM" id="MobiDB-lite"/>
    </source>
</evidence>
<reference evidence="2 4" key="1">
    <citation type="submission" date="2020-05" db="EMBL/GenBank/DDBJ databases">
        <title>Whole genome shotgun sequence of Streptomyces fulvorobeus NBRC 15897.</title>
        <authorList>
            <person name="Komaki H."/>
            <person name="Tamura T."/>
        </authorList>
    </citation>
    <scope>NUCLEOTIDE SEQUENCE [LARGE SCALE GENOMIC DNA]</scope>
    <source>
        <strain evidence="2 4">NBRC 15897</strain>
    </source>
</reference>
<sequence length="45" mass="5195">MDAYDDMTNADVMSGEEMHEYDQAAEALLDAQDEERWAAEADRER</sequence>
<dbReference type="EMBL" id="JACCCF010000001">
    <property type="protein sequence ID" value="NYE40707.1"/>
    <property type="molecule type" value="Genomic_DNA"/>
</dbReference>
<feature type="compositionally biased region" description="Basic and acidic residues" evidence="1">
    <location>
        <begin position="34"/>
        <end position="45"/>
    </location>
</feature>
<gene>
    <name evidence="3" type="ORF">HEB29_001718</name>
    <name evidence="2" type="ORF">Sfulv_18200</name>
</gene>
<dbReference type="AlphaFoldDB" id="A0A7J0C3C9"/>
<evidence type="ECO:0000313" key="2">
    <source>
        <dbReference type="EMBL" id="GFM97009.1"/>
    </source>
</evidence>
<dbReference type="Proteomes" id="UP000498980">
    <property type="component" value="Unassembled WGS sequence"/>
</dbReference>
<protein>
    <submittedName>
        <fullName evidence="2">Uncharacterized protein</fullName>
    </submittedName>
</protein>
<organism evidence="2 4">
    <name type="scientific">Streptomyces fulvorobeus</name>
    <dbReference type="NCBI Taxonomy" id="284028"/>
    <lineage>
        <taxon>Bacteria</taxon>
        <taxon>Bacillati</taxon>
        <taxon>Actinomycetota</taxon>
        <taxon>Actinomycetes</taxon>
        <taxon>Kitasatosporales</taxon>
        <taxon>Streptomycetaceae</taxon>
        <taxon>Streptomyces</taxon>
    </lineage>
</organism>